<protein>
    <submittedName>
        <fullName evidence="1">Uncharacterized protein</fullName>
    </submittedName>
</protein>
<proteinExistence type="predicted"/>
<dbReference type="EMBL" id="JAYMYS010000001">
    <property type="protein sequence ID" value="KAK7410368.1"/>
    <property type="molecule type" value="Genomic_DNA"/>
</dbReference>
<organism evidence="1 2">
    <name type="scientific">Psophocarpus tetragonolobus</name>
    <name type="common">Winged bean</name>
    <name type="synonym">Dolichos tetragonolobus</name>
    <dbReference type="NCBI Taxonomy" id="3891"/>
    <lineage>
        <taxon>Eukaryota</taxon>
        <taxon>Viridiplantae</taxon>
        <taxon>Streptophyta</taxon>
        <taxon>Embryophyta</taxon>
        <taxon>Tracheophyta</taxon>
        <taxon>Spermatophyta</taxon>
        <taxon>Magnoliopsida</taxon>
        <taxon>eudicotyledons</taxon>
        <taxon>Gunneridae</taxon>
        <taxon>Pentapetalae</taxon>
        <taxon>rosids</taxon>
        <taxon>fabids</taxon>
        <taxon>Fabales</taxon>
        <taxon>Fabaceae</taxon>
        <taxon>Papilionoideae</taxon>
        <taxon>50 kb inversion clade</taxon>
        <taxon>NPAAA clade</taxon>
        <taxon>indigoferoid/millettioid clade</taxon>
        <taxon>Phaseoleae</taxon>
        <taxon>Psophocarpus</taxon>
    </lineage>
</organism>
<comment type="caution">
    <text evidence="1">The sequence shown here is derived from an EMBL/GenBank/DDBJ whole genome shotgun (WGS) entry which is preliminary data.</text>
</comment>
<name>A0AAN9T195_PSOTE</name>
<accession>A0AAN9T195</accession>
<sequence>MFLQMNTTLPWFPESSRGNIIRTVSLAMFLEASSEKPYLSFFNTLSISLTKGEGAEGKLLRFRPKLRGNDSIHD</sequence>
<reference evidence="1 2" key="1">
    <citation type="submission" date="2024-01" db="EMBL/GenBank/DDBJ databases">
        <title>The genomes of 5 underutilized Papilionoideae crops provide insights into root nodulation and disease resistanc.</title>
        <authorList>
            <person name="Jiang F."/>
        </authorList>
    </citation>
    <scope>NUCLEOTIDE SEQUENCE [LARGE SCALE GENOMIC DNA]</scope>
    <source>
        <strain evidence="1">DUOXIRENSHENG_FW03</strain>
        <tissue evidence="1">Leaves</tissue>
    </source>
</reference>
<evidence type="ECO:0000313" key="2">
    <source>
        <dbReference type="Proteomes" id="UP001386955"/>
    </source>
</evidence>
<keyword evidence="2" id="KW-1185">Reference proteome</keyword>
<dbReference type="AlphaFoldDB" id="A0AAN9T195"/>
<evidence type="ECO:0000313" key="1">
    <source>
        <dbReference type="EMBL" id="KAK7410368.1"/>
    </source>
</evidence>
<gene>
    <name evidence="1" type="ORF">VNO78_01098</name>
</gene>
<dbReference type="Proteomes" id="UP001386955">
    <property type="component" value="Unassembled WGS sequence"/>
</dbReference>